<dbReference type="EMBL" id="UINC01019002">
    <property type="protein sequence ID" value="SVA80228.1"/>
    <property type="molecule type" value="Genomic_DNA"/>
</dbReference>
<keyword evidence="1" id="KW-0472">Membrane</keyword>
<accession>A0A381YT77</accession>
<organism evidence="2">
    <name type="scientific">marine metagenome</name>
    <dbReference type="NCBI Taxonomy" id="408172"/>
    <lineage>
        <taxon>unclassified sequences</taxon>
        <taxon>metagenomes</taxon>
        <taxon>ecological metagenomes</taxon>
    </lineage>
</organism>
<evidence type="ECO:0000256" key="1">
    <source>
        <dbReference type="SAM" id="Phobius"/>
    </source>
</evidence>
<dbReference type="AlphaFoldDB" id="A0A381YT77"/>
<proteinExistence type="predicted"/>
<gene>
    <name evidence="2" type="ORF">METZ01_LOCUS133082</name>
</gene>
<evidence type="ECO:0008006" key="3">
    <source>
        <dbReference type="Google" id="ProtNLM"/>
    </source>
</evidence>
<reference evidence="2" key="1">
    <citation type="submission" date="2018-05" db="EMBL/GenBank/DDBJ databases">
        <authorList>
            <person name="Lanie J.A."/>
            <person name="Ng W.-L."/>
            <person name="Kazmierczak K.M."/>
            <person name="Andrzejewski T.M."/>
            <person name="Davidsen T.M."/>
            <person name="Wayne K.J."/>
            <person name="Tettelin H."/>
            <person name="Glass J.I."/>
            <person name="Rusch D."/>
            <person name="Podicherti R."/>
            <person name="Tsui H.-C.T."/>
            <person name="Winkler M.E."/>
        </authorList>
    </citation>
    <scope>NUCLEOTIDE SEQUENCE</scope>
</reference>
<evidence type="ECO:0000313" key="2">
    <source>
        <dbReference type="EMBL" id="SVA80228.1"/>
    </source>
</evidence>
<name>A0A381YT77_9ZZZZ</name>
<feature type="transmembrane region" description="Helical" evidence="1">
    <location>
        <begin position="12"/>
        <end position="28"/>
    </location>
</feature>
<keyword evidence="1" id="KW-1133">Transmembrane helix</keyword>
<sequence>MRFLEVIKRKKILFLNIFLLLYILINLLDGNRGLLSYFEKKEVQKELNEKQIFLTQELEKTEHKNKLLSDNLNFDFVDTLIRDKLKFGHKEEILIKLND</sequence>
<protein>
    <recommendedName>
        <fullName evidence="3">Septum formation initiator</fullName>
    </recommendedName>
</protein>
<keyword evidence="1" id="KW-0812">Transmembrane</keyword>